<dbReference type="PANTHER" id="PTHR35446:SF2">
    <property type="entry name" value="CARBOXYMUCONOLACTONE DECARBOXYLASE-LIKE DOMAIN-CONTAINING PROTEIN"/>
    <property type="match status" value="1"/>
</dbReference>
<organism evidence="2 3">
    <name type="scientific">Desulfosporosinus metallidurans</name>
    <dbReference type="NCBI Taxonomy" id="1888891"/>
    <lineage>
        <taxon>Bacteria</taxon>
        <taxon>Bacillati</taxon>
        <taxon>Bacillota</taxon>
        <taxon>Clostridia</taxon>
        <taxon>Eubacteriales</taxon>
        <taxon>Desulfitobacteriaceae</taxon>
        <taxon>Desulfosporosinus</taxon>
    </lineage>
</organism>
<dbReference type="InterPro" id="IPR029032">
    <property type="entry name" value="AhpD-like"/>
</dbReference>
<dbReference type="OrthoDB" id="1798393at2"/>
<dbReference type="AlphaFoldDB" id="A0A1Q8R078"/>
<dbReference type="Proteomes" id="UP000186102">
    <property type="component" value="Unassembled WGS sequence"/>
</dbReference>
<dbReference type="NCBIfam" id="TIGR00778">
    <property type="entry name" value="ahpD_dom"/>
    <property type="match status" value="1"/>
</dbReference>
<keyword evidence="3" id="KW-1185">Reference proteome</keyword>
<gene>
    <name evidence="2" type="ORF">DSOL_1077</name>
</gene>
<dbReference type="PANTHER" id="PTHR35446">
    <property type="entry name" value="SI:CH211-175M2.5"/>
    <property type="match status" value="1"/>
</dbReference>
<name>A0A1Q8R078_9FIRM</name>
<dbReference type="Gene3D" id="1.20.1290.10">
    <property type="entry name" value="AhpD-like"/>
    <property type="match status" value="1"/>
</dbReference>
<feature type="domain" description="Carboxymuconolactone decarboxylase-like" evidence="1">
    <location>
        <begin position="41"/>
        <end position="121"/>
    </location>
</feature>
<dbReference type="SUPFAM" id="SSF69118">
    <property type="entry name" value="AhpD-like"/>
    <property type="match status" value="1"/>
</dbReference>
<dbReference type="RefSeq" id="WP_075363834.1">
    <property type="nucleotide sequence ID" value="NZ_MLBF01000005.1"/>
</dbReference>
<dbReference type="STRING" id="1888891.DSOL_1077"/>
<dbReference type="EMBL" id="MLBF01000005">
    <property type="protein sequence ID" value="OLN32966.1"/>
    <property type="molecule type" value="Genomic_DNA"/>
</dbReference>
<dbReference type="GO" id="GO:0051920">
    <property type="term" value="F:peroxiredoxin activity"/>
    <property type="evidence" value="ECO:0007669"/>
    <property type="project" value="InterPro"/>
</dbReference>
<sequence length="125" mass="13860">MSTVKLIQDQDASPEVKHIFAHLEEEKGMVPPTFRALANFPDYMKATLMKMKTVMAPGKIDAKTKMLIALTTSINNNSDMCIASHTKQLRNMGVTDEELLEVIAVIDGTVGLNRVNTGLRIFPQE</sequence>
<proteinExistence type="predicted"/>
<dbReference type="Pfam" id="PF02627">
    <property type="entry name" value="CMD"/>
    <property type="match status" value="1"/>
</dbReference>
<evidence type="ECO:0000313" key="3">
    <source>
        <dbReference type="Proteomes" id="UP000186102"/>
    </source>
</evidence>
<reference evidence="2 3" key="1">
    <citation type="submission" date="2016-09" db="EMBL/GenBank/DDBJ databases">
        <title>Complete genome of Desulfosporosinus sp. OL.</title>
        <authorList>
            <person name="Mardanov A."/>
            <person name="Beletsky A."/>
            <person name="Panova A."/>
            <person name="Karnachuk O."/>
            <person name="Ravin N."/>
        </authorList>
    </citation>
    <scope>NUCLEOTIDE SEQUENCE [LARGE SCALE GENOMIC DNA]</scope>
    <source>
        <strain evidence="2 3">OL</strain>
    </source>
</reference>
<dbReference type="InterPro" id="IPR004675">
    <property type="entry name" value="AhpD_core"/>
</dbReference>
<comment type="caution">
    <text evidence="2">The sequence shown here is derived from an EMBL/GenBank/DDBJ whole genome shotgun (WGS) entry which is preliminary data.</text>
</comment>
<protein>
    <recommendedName>
        <fullName evidence="1">Carboxymuconolactone decarboxylase-like domain-containing protein</fullName>
    </recommendedName>
</protein>
<dbReference type="InterPro" id="IPR003779">
    <property type="entry name" value="CMD-like"/>
</dbReference>
<accession>A0A1Q8R078</accession>
<evidence type="ECO:0000259" key="1">
    <source>
        <dbReference type="Pfam" id="PF02627"/>
    </source>
</evidence>
<evidence type="ECO:0000313" key="2">
    <source>
        <dbReference type="EMBL" id="OLN32966.1"/>
    </source>
</evidence>